<reference evidence="2" key="1">
    <citation type="journal article" date="2023" name="Nat. Commun.">
        <title>Diploid and tetraploid genomes of Acorus and the evolution of monocots.</title>
        <authorList>
            <person name="Ma L."/>
            <person name="Liu K.W."/>
            <person name="Li Z."/>
            <person name="Hsiao Y.Y."/>
            <person name="Qi Y."/>
            <person name="Fu T."/>
            <person name="Tang G.D."/>
            <person name="Zhang D."/>
            <person name="Sun W.H."/>
            <person name="Liu D.K."/>
            <person name="Li Y."/>
            <person name="Chen G.Z."/>
            <person name="Liu X.D."/>
            <person name="Liao X.Y."/>
            <person name="Jiang Y.T."/>
            <person name="Yu X."/>
            <person name="Hao Y."/>
            <person name="Huang J."/>
            <person name="Zhao X.W."/>
            <person name="Ke S."/>
            <person name="Chen Y.Y."/>
            <person name="Wu W.L."/>
            <person name="Hsu J.L."/>
            <person name="Lin Y.F."/>
            <person name="Huang M.D."/>
            <person name="Li C.Y."/>
            <person name="Huang L."/>
            <person name="Wang Z.W."/>
            <person name="Zhao X."/>
            <person name="Zhong W.Y."/>
            <person name="Peng D.H."/>
            <person name="Ahmad S."/>
            <person name="Lan S."/>
            <person name="Zhang J.S."/>
            <person name="Tsai W.C."/>
            <person name="Van de Peer Y."/>
            <person name="Liu Z.J."/>
        </authorList>
    </citation>
    <scope>NUCLEOTIDE SEQUENCE</scope>
    <source>
        <strain evidence="2">SCP</strain>
    </source>
</reference>
<evidence type="ECO:0000313" key="3">
    <source>
        <dbReference type="Proteomes" id="UP001179952"/>
    </source>
</evidence>
<sequence length="122" mass="13702">MMKGEKRKPGRPRGSTKLKPSINKHEDIKSPPLKRGRGRPKKIIKDPKAREGECSPPPQSGTSVDDRPSFDSGWLHNIDLPDEIIPEMFVFEDCSLAEFMRDVPEPSGQDDNQIGRPVDPTK</sequence>
<dbReference type="GO" id="GO:0003677">
    <property type="term" value="F:DNA binding"/>
    <property type="evidence" value="ECO:0007669"/>
    <property type="project" value="InterPro"/>
</dbReference>
<feature type="compositionally biased region" description="Basic residues" evidence="1">
    <location>
        <begin position="32"/>
        <end position="42"/>
    </location>
</feature>
<accession>A0AAV9ARP6</accession>
<reference evidence="2" key="2">
    <citation type="submission" date="2023-06" db="EMBL/GenBank/DDBJ databases">
        <authorList>
            <person name="Ma L."/>
            <person name="Liu K.-W."/>
            <person name="Li Z."/>
            <person name="Hsiao Y.-Y."/>
            <person name="Qi Y."/>
            <person name="Fu T."/>
            <person name="Tang G."/>
            <person name="Zhang D."/>
            <person name="Sun W.-H."/>
            <person name="Liu D.-K."/>
            <person name="Li Y."/>
            <person name="Chen G.-Z."/>
            <person name="Liu X.-D."/>
            <person name="Liao X.-Y."/>
            <person name="Jiang Y.-T."/>
            <person name="Yu X."/>
            <person name="Hao Y."/>
            <person name="Huang J."/>
            <person name="Zhao X.-W."/>
            <person name="Ke S."/>
            <person name="Chen Y.-Y."/>
            <person name="Wu W.-L."/>
            <person name="Hsu J.-L."/>
            <person name="Lin Y.-F."/>
            <person name="Huang M.-D."/>
            <person name="Li C.-Y."/>
            <person name="Huang L."/>
            <person name="Wang Z.-W."/>
            <person name="Zhao X."/>
            <person name="Zhong W.-Y."/>
            <person name="Peng D.-H."/>
            <person name="Ahmad S."/>
            <person name="Lan S."/>
            <person name="Zhang J.-S."/>
            <person name="Tsai W.-C."/>
            <person name="Van De Peer Y."/>
            <person name="Liu Z.-J."/>
        </authorList>
    </citation>
    <scope>NUCLEOTIDE SEQUENCE</scope>
    <source>
        <strain evidence="2">SCP</strain>
        <tissue evidence="2">Leaves</tissue>
    </source>
</reference>
<feature type="region of interest" description="Disordered" evidence="1">
    <location>
        <begin position="1"/>
        <end position="77"/>
    </location>
</feature>
<feature type="region of interest" description="Disordered" evidence="1">
    <location>
        <begin position="101"/>
        <end position="122"/>
    </location>
</feature>
<feature type="compositionally biased region" description="Basic and acidic residues" evidence="1">
    <location>
        <begin position="43"/>
        <end position="53"/>
    </location>
</feature>
<evidence type="ECO:0000313" key="2">
    <source>
        <dbReference type="EMBL" id="KAK1266762.1"/>
    </source>
</evidence>
<dbReference type="EMBL" id="JAUJYN010000007">
    <property type="protein sequence ID" value="KAK1266762.1"/>
    <property type="molecule type" value="Genomic_DNA"/>
</dbReference>
<feature type="compositionally biased region" description="Basic residues" evidence="1">
    <location>
        <begin position="1"/>
        <end position="16"/>
    </location>
</feature>
<comment type="caution">
    <text evidence="2">The sequence shown here is derived from an EMBL/GenBank/DDBJ whole genome shotgun (WGS) entry which is preliminary data.</text>
</comment>
<gene>
    <name evidence="2" type="ORF">QJS04_geneDACA016718</name>
</gene>
<dbReference type="InterPro" id="IPR017956">
    <property type="entry name" value="AT_hook_DNA-bd_motif"/>
</dbReference>
<dbReference type="Proteomes" id="UP001179952">
    <property type="component" value="Unassembled WGS sequence"/>
</dbReference>
<name>A0AAV9ARP6_ACOGR</name>
<dbReference type="SMART" id="SM00384">
    <property type="entry name" value="AT_hook"/>
    <property type="match status" value="2"/>
</dbReference>
<protein>
    <submittedName>
        <fullName evidence="2">Uncharacterized protein</fullName>
    </submittedName>
</protein>
<organism evidence="2 3">
    <name type="scientific">Acorus gramineus</name>
    <name type="common">Dwarf sweet flag</name>
    <dbReference type="NCBI Taxonomy" id="55184"/>
    <lineage>
        <taxon>Eukaryota</taxon>
        <taxon>Viridiplantae</taxon>
        <taxon>Streptophyta</taxon>
        <taxon>Embryophyta</taxon>
        <taxon>Tracheophyta</taxon>
        <taxon>Spermatophyta</taxon>
        <taxon>Magnoliopsida</taxon>
        <taxon>Liliopsida</taxon>
        <taxon>Acoraceae</taxon>
        <taxon>Acorus</taxon>
    </lineage>
</organism>
<evidence type="ECO:0000256" key="1">
    <source>
        <dbReference type="SAM" id="MobiDB-lite"/>
    </source>
</evidence>
<proteinExistence type="predicted"/>
<dbReference type="AlphaFoldDB" id="A0AAV9ARP6"/>
<keyword evidence="3" id="KW-1185">Reference proteome</keyword>